<comment type="caution">
    <text evidence="1">The sequence shown here is derived from an EMBL/GenBank/DDBJ whole genome shotgun (WGS) entry which is preliminary data.</text>
</comment>
<accession>A0A445DH62</accession>
<evidence type="ECO:0000313" key="1">
    <source>
        <dbReference type="EMBL" id="RYR62557.1"/>
    </source>
</evidence>
<protein>
    <submittedName>
        <fullName evidence="1">Uncharacterized protein</fullName>
    </submittedName>
</protein>
<sequence length="134" mass="15871">MHALEFSEYANIGIADPEDVEFKIEMEYGSRKSSYTISKRVDYIVYESEPQMFYAKCKTYGCECDWFIQASLIQKKICWEIQRCNRRHTCSMKTISQNHSKGFKVLYLQKLVVNIGYSRMVEEYNVNYKSRAPI</sequence>
<dbReference type="EMBL" id="SDMP01000004">
    <property type="protein sequence ID" value="RYR62557.1"/>
    <property type="molecule type" value="Genomic_DNA"/>
</dbReference>
<gene>
    <name evidence="1" type="ORF">Ahy_A04g020230</name>
</gene>
<dbReference type="AlphaFoldDB" id="A0A445DH62"/>
<dbReference type="Proteomes" id="UP000289738">
    <property type="component" value="Chromosome A04"/>
</dbReference>
<keyword evidence="2" id="KW-1185">Reference proteome</keyword>
<evidence type="ECO:0000313" key="2">
    <source>
        <dbReference type="Proteomes" id="UP000289738"/>
    </source>
</evidence>
<proteinExistence type="predicted"/>
<organism evidence="1 2">
    <name type="scientific">Arachis hypogaea</name>
    <name type="common">Peanut</name>
    <dbReference type="NCBI Taxonomy" id="3818"/>
    <lineage>
        <taxon>Eukaryota</taxon>
        <taxon>Viridiplantae</taxon>
        <taxon>Streptophyta</taxon>
        <taxon>Embryophyta</taxon>
        <taxon>Tracheophyta</taxon>
        <taxon>Spermatophyta</taxon>
        <taxon>Magnoliopsida</taxon>
        <taxon>eudicotyledons</taxon>
        <taxon>Gunneridae</taxon>
        <taxon>Pentapetalae</taxon>
        <taxon>rosids</taxon>
        <taxon>fabids</taxon>
        <taxon>Fabales</taxon>
        <taxon>Fabaceae</taxon>
        <taxon>Papilionoideae</taxon>
        <taxon>50 kb inversion clade</taxon>
        <taxon>dalbergioids sensu lato</taxon>
        <taxon>Dalbergieae</taxon>
        <taxon>Pterocarpus clade</taxon>
        <taxon>Arachis</taxon>
    </lineage>
</organism>
<name>A0A445DH62_ARAHY</name>
<reference evidence="1 2" key="1">
    <citation type="submission" date="2019-01" db="EMBL/GenBank/DDBJ databases">
        <title>Sequencing of cultivated peanut Arachis hypogaea provides insights into genome evolution and oil improvement.</title>
        <authorList>
            <person name="Chen X."/>
        </authorList>
    </citation>
    <scope>NUCLEOTIDE SEQUENCE [LARGE SCALE GENOMIC DNA]</scope>
    <source>
        <strain evidence="2">cv. Fuhuasheng</strain>
        <tissue evidence="1">Leaves</tissue>
    </source>
</reference>